<reference evidence="2" key="1">
    <citation type="journal article" date="2021" name="BMC Genomics">
        <title>Chromosome-level genome assembly and manually-curated proteome of model necrotroph Parastagonospora nodorum Sn15 reveals a genome-wide trove of candidate effector homologs, and redundancy of virulence-related functions within an accessory chromosome.</title>
        <authorList>
            <person name="Bertazzoni S."/>
            <person name="Jones D.A.B."/>
            <person name="Phan H.T."/>
            <person name="Tan K.-C."/>
            <person name="Hane J.K."/>
        </authorList>
    </citation>
    <scope>NUCLEOTIDE SEQUENCE [LARGE SCALE GENOMIC DNA]</scope>
    <source>
        <strain evidence="2">SN15 / ATCC MYA-4574 / FGSC 10173)</strain>
    </source>
</reference>
<sequence length="265" mass="29584">MRATFRATRRSCFTSISKAGDITVLRPFCTHASIMRDAGVQRNPFFLSFRARCFMSNIENSPSTSHLITSHHRLFARVRARTQRVIRESEACWIIACSSCLAVHSFIHSFIHTSRRHSPWSFSCTVHTPIHVRSPSSNLDPRQVHIPLPVRLYIGIPVGLSRAGGNEEMGGYSMKCMWKRVLCNGAQHGGCVHLSLGSLWMRCLGVSIGIKSEALEMVVWKVRRMVGVHEGWSCFGRGTGGCWVDARPRLMMCTLGCVFVASASC</sequence>
<name>A0A7U2F7A0_PHANO</name>
<dbReference type="AlphaFoldDB" id="A0A7U2F7A0"/>
<dbReference type="VEuPathDB" id="FungiDB:JI435_414500"/>
<proteinExistence type="predicted"/>
<protein>
    <submittedName>
        <fullName evidence="1">Uncharacterized protein</fullName>
    </submittedName>
</protein>
<organism evidence="1 2">
    <name type="scientific">Phaeosphaeria nodorum (strain SN15 / ATCC MYA-4574 / FGSC 10173)</name>
    <name type="common">Glume blotch fungus</name>
    <name type="synonym">Parastagonospora nodorum</name>
    <dbReference type="NCBI Taxonomy" id="321614"/>
    <lineage>
        <taxon>Eukaryota</taxon>
        <taxon>Fungi</taxon>
        <taxon>Dikarya</taxon>
        <taxon>Ascomycota</taxon>
        <taxon>Pezizomycotina</taxon>
        <taxon>Dothideomycetes</taxon>
        <taxon>Pleosporomycetidae</taxon>
        <taxon>Pleosporales</taxon>
        <taxon>Pleosporineae</taxon>
        <taxon>Phaeosphaeriaceae</taxon>
        <taxon>Parastagonospora</taxon>
    </lineage>
</organism>
<evidence type="ECO:0000313" key="2">
    <source>
        <dbReference type="Proteomes" id="UP000663193"/>
    </source>
</evidence>
<accession>A0A7U2F7A0</accession>
<keyword evidence="2" id="KW-1185">Reference proteome</keyword>
<dbReference type="Proteomes" id="UP000663193">
    <property type="component" value="Chromosome 10"/>
</dbReference>
<gene>
    <name evidence="1" type="ORF">JI435_414500</name>
</gene>
<dbReference type="EMBL" id="CP069032">
    <property type="protein sequence ID" value="QRD00059.1"/>
    <property type="molecule type" value="Genomic_DNA"/>
</dbReference>
<evidence type="ECO:0000313" key="1">
    <source>
        <dbReference type="EMBL" id="QRD00059.1"/>
    </source>
</evidence>